<evidence type="ECO:0000313" key="3">
    <source>
        <dbReference type="Proteomes" id="UP000199417"/>
    </source>
</evidence>
<dbReference type="RefSeq" id="WP_139191232.1">
    <property type="nucleotide sequence ID" value="NZ_FNAB01000009.1"/>
</dbReference>
<dbReference type="AlphaFoldDB" id="A0A1G6ZUT9"/>
<dbReference type="PANTHER" id="PTHR34075:SF5">
    <property type="entry name" value="BLR3430 PROTEIN"/>
    <property type="match status" value="1"/>
</dbReference>
<dbReference type="PANTHER" id="PTHR34075">
    <property type="entry name" value="BLR3430 PROTEIN"/>
    <property type="match status" value="1"/>
</dbReference>
<accession>A0A1G6ZUT9</accession>
<evidence type="ECO:0000259" key="1">
    <source>
        <dbReference type="Pfam" id="PF01796"/>
    </source>
</evidence>
<reference evidence="2 3" key="1">
    <citation type="submission" date="2016-10" db="EMBL/GenBank/DDBJ databases">
        <authorList>
            <person name="de Groot N.N."/>
        </authorList>
    </citation>
    <scope>NUCLEOTIDE SEQUENCE [LARGE SCALE GENOMIC DNA]</scope>
    <source>
        <strain evidence="2 3">JCM 11308</strain>
    </source>
</reference>
<sequence>MSAVSVLHRSAMAAPLMILRCRTCDELLSPDRSACTSCGDDDLERVRSSGAGTIVSWTVVDCSQAGEAAGLVPCALAIVALDEGPWIYAWLDGETTPPGPGRRAVFRCIESGERFPLFVTRRV</sequence>
<dbReference type="EMBL" id="FNAB01000009">
    <property type="protein sequence ID" value="SDE06280.1"/>
    <property type="molecule type" value="Genomic_DNA"/>
</dbReference>
<dbReference type="InterPro" id="IPR012340">
    <property type="entry name" value="NA-bd_OB-fold"/>
</dbReference>
<protein>
    <recommendedName>
        <fullName evidence="1">ChsH2 C-terminal OB-fold domain-containing protein</fullName>
    </recommendedName>
</protein>
<dbReference type="InterPro" id="IPR052513">
    <property type="entry name" value="Thioester_dehydratase-like"/>
</dbReference>
<organism evidence="2 3">
    <name type="scientific">Rhodococcus tukisamuensis</name>
    <dbReference type="NCBI Taxonomy" id="168276"/>
    <lineage>
        <taxon>Bacteria</taxon>
        <taxon>Bacillati</taxon>
        <taxon>Actinomycetota</taxon>
        <taxon>Actinomycetes</taxon>
        <taxon>Mycobacteriales</taxon>
        <taxon>Nocardiaceae</taxon>
        <taxon>Rhodococcus</taxon>
    </lineage>
</organism>
<evidence type="ECO:0000313" key="2">
    <source>
        <dbReference type="EMBL" id="SDE06280.1"/>
    </source>
</evidence>
<keyword evidence="3" id="KW-1185">Reference proteome</keyword>
<dbReference type="Proteomes" id="UP000199417">
    <property type="component" value="Unassembled WGS sequence"/>
</dbReference>
<gene>
    <name evidence="2" type="ORF">SAMN05444580_109147</name>
</gene>
<dbReference type="InterPro" id="IPR002878">
    <property type="entry name" value="ChsH2_C"/>
</dbReference>
<dbReference type="Pfam" id="PF01796">
    <property type="entry name" value="OB_ChsH2_C"/>
    <property type="match status" value="1"/>
</dbReference>
<name>A0A1G6ZUT9_9NOCA</name>
<proteinExistence type="predicted"/>
<feature type="domain" description="ChsH2 C-terminal OB-fold" evidence="1">
    <location>
        <begin position="46"/>
        <end position="95"/>
    </location>
</feature>
<dbReference type="STRING" id="168276.SAMN05444580_109147"/>
<dbReference type="SUPFAM" id="SSF50249">
    <property type="entry name" value="Nucleic acid-binding proteins"/>
    <property type="match status" value="1"/>
</dbReference>